<reference evidence="3" key="1">
    <citation type="journal article" date="2022" name="bioRxiv">
        <title>Sequencing and chromosome-scale assembly of the giantPleurodeles waltlgenome.</title>
        <authorList>
            <person name="Brown T."/>
            <person name="Elewa A."/>
            <person name="Iarovenko S."/>
            <person name="Subramanian E."/>
            <person name="Araus A.J."/>
            <person name="Petzold A."/>
            <person name="Susuki M."/>
            <person name="Suzuki K.-i.T."/>
            <person name="Hayashi T."/>
            <person name="Toyoda A."/>
            <person name="Oliveira C."/>
            <person name="Osipova E."/>
            <person name="Leigh N.D."/>
            <person name="Simon A."/>
            <person name="Yun M.H."/>
        </authorList>
    </citation>
    <scope>NUCLEOTIDE SEQUENCE</scope>
    <source>
        <strain evidence="3">20211129_DDA</strain>
        <tissue evidence="3">Liver</tissue>
    </source>
</reference>
<evidence type="ECO:0000313" key="4">
    <source>
        <dbReference type="Proteomes" id="UP001066276"/>
    </source>
</evidence>
<evidence type="ECO:0000256" key="2">
    <source>
        <dbReference type="SAM" id="SignalP"/>
    </source>
</evidence>
<dbReference type="AlphaFoldDB" id="A0AAV7MAJ3"/>
<protein>
    <submittedName>
        <fullName evidence="3">Uncharacterized protein</fullName>
    </submittedName>
</protein>
<organism evidence="3 4">
    <name type="scientific">Pleurodeles waltl</name>
    <name type="common">Iberian ribbed newt</name>
    <dbReference type="NCBI Taxonomy" id="8319"/>
    <lineage>
        <taxon>Eukaryota</taxon>
        <taxon>Metazoa</taxon>
        <taxon>Chordata</taxon>
        <taxon>Craniata</taxon>
        <taxon>Vertebrata</taxon>
        <taxon>Euteleostomi</taxon>
        <taxon>Amphibia</taxon>
        <taxon>Batrachia</taxon>
        <taxon>Caudata</taxon>
        <taxon>Salamandroidea</taxon>
        <taxon>Salamandridae</taxon>
        <taxon>Pleurodelinae</taxon>
        <taxon>Pleurodeles</taxon>
    </lineage>
</organism>
<keyword evidence="2" id="KW-0732">Signal</keyword>
<keyword evidence="4" id="KW-1185">Reference proteome</keyword>
<evidence type="ECO:0000256" key="1">
    <source>
        <dbReference type="SAM" id="MobiDB-lite"/>
    </source>
</evidence>
<comment type="caution">
    <text evidence="3">The sequence shown here is derived from an EMBL/GenBank/DDBJ whole genome shotgun (WGS) entry which is preliminary data.</text>
</comment>
<proteinExistence type="predicted"/>
<feature type="region of interest" description="Disordered" evidence="1">
    <location>
        <begin position="122"/>
        <end position="190"/>
    </location>
</feature>
<sequence length="198" mass="21352">MGGRGPPGSPLRPPPLTLLLWPSFLAQAGGLSPLRSCGVRQHLLSGQPSRSPTPQLRHATAWISQVRPKLALLPAKSTTACLRQSELIFIGPKQLLQHPAPPGLRRLLCTCCTWGSDCAPKATPATTEVRPHTFRSRCRPQSSAPWGTGPSHWFSPRTRSRDPIMTPVPEPNSKHGAGVPKATPATTKRPALHFQAAM</sequence>
<accession>A0AAV7MAJ3</accession>
<gene>
    <name evidence="3" type="ORF">NDU88_004900</name>
</gene>
<name>A0AAV7MAJ3_PLEWA</name>
<dbReference type="EMBL" id="JANPWB010000014">
    <property type="protein sequence ID" value="KAJ1099805.1"/>
    <property type="molecule type" value="Genomic_DNA"/>
</dbReference>
<feature type="signal peptide" evidence="2">
    <location>
        <begin position="1"/>
        <end position="30"/>
    </location>
</feature>
<feature type="chain" id="PRO_5043608393" evidence="2">
    <location>
        <begin position="31"/>
        <end position="198"/>
    </location>
</feature>
<evidence type="ECO:0000313" key="3">
    <source>
        <dbReference type="EMBL" id="KAJ1099805.1"/>
    </source>
</evidence>
<dbReference type="Proteomes" id="UP001066276">
    <property type="component" value="Chromosome 10"/>
</dbReference>